<feature type="compositionally biased region" description="Polar residues" evidence="1">
    <location>
        <begin position="22"/>
        <end position="37"/>
    </location>
</feature>
<protein>
    <submittedName>
        <fullName evidence="2">Uncharacterized protein</fullName>
    </submittedName>
</protein>
<accession>A0AAU9JAN7</accession>
<dbReference type="EMBL" id="CAJZBQ010000030">
    <property type="protein sequence ID" value="CAG9322286.1"/>
    <property type="molecule type" value="Genomic_DNA"/>
</dbReference>
<feature type="region of interest" description="Disordered" evidence="1">
    <location>
        <begin position="1"/>
        <end position="113"/>
    </location>
</feature>
<sequence length="395" mass="44826">MASIRYLLESRGGESFPRRNPKTSSSASRVSLRNLENPNLRDLQRLIRDFDSNLPKKSPQLSNTIPKQISETLSQPIKDPPRDSLKQPPKDRPTELAKETINEPIKDDGNNSQSFAIEEDVIGEALDKAEIEYTSIEDCPLSRDDLPIVGEAEHAVGYCFCHHCTCGQHRCPGLDIREDLASRSIWTTSYRQNFKSKLSDAPPNPNFAPSNASCYKPSYKDLTTTQRNDFKPPPLTPPKIEKNPSTPQYQLKQTARSSYSRDFPDWRYGALIKIKPDSLPYRGGMLRANITSTYTDSFKRFEELDQPKKRTFSTSCLTERTGNGPISLLNNFSGETTSRSEYKNLISKSKYLNKKIENKQDASPQNSVPRVHFTTSYQSEFKSKLHPFGLARHRA</sequence>
<dbReference type="Proteomes" id="UP001162131">
    <property type="component" value="Unassembled WGS sequence"/>
</dbReference>
<feature type="compositionally biased region" description="Basic and acidic residues" evidence="1">
    <location>
        <begin position="42"/>
        <end position="51"/>
    </location>
</feature>
<dbReference type="AlphaFoldDB" id="A0AAU9JAN7"/>
<evidence type="ECO:0000313" key="3">
    <source>
        <dbReference type="Proteomes" id="UP001162131"/>
    </source>
</evidence>
<name>A0AAU9JAN7_9CILI</name>
<proteinExistence type="predicted"/>
<gene>
    <name evidence="2" type="ORF">BSTOLATCC_MIC30659</name>
</gene>
<feature type="region of interest" description="Disordered" evidence="1">
    <location>
        <begin position="224"/>
        <end position="249"/>
    </location>
</feature>
<feature type="compositionally biased region" description="Polar residues" evidence="1">
    <location>
        <begin position="59"/>
        <end position="75"/>
    </location>
</feature>
<reference evidence="2" key="1">
    <citation type="submission" date="2021-09" db="EMBL/GenBank/DDBJ databases">
        <authorList>
            <consortium name="AG Swart"/>
            <person name="Singh M."/>
            <person name="Singh A."/>
            <person name="Seah K."/>
            <person name="Emmerich C."/>
        </authorList>
    </citation>
    <scope>NUCLEOTIDE SEQUENCE</scope>
    <source>
        <strain evidence="2">ATCC30299</strain>
    </source>
</reference>
<keyword evidence="3" id="KW-1185">Reference proteome</keyword>
<evidence type="ECO:0000256" key="1">
    <source>
        <dbReference type="SAM" id="MobiDB-lite"/>
    </source>
</evidence>
<comment type="caution">
    <text evidence="2">The sequence shown here is derived from an EMBL/GenBank/DDBJ whole genome shotgun (WGS) entry which is preliminary data.</text>
</comment>
<feature type="compositionally biased region" description="Basic and acidic residues" evidence="1">
    <location>
        <begin position="79"/>
        <end position="109"/>
    </location>
</feature>
<organism evidence="2 3">
    <name type="scientific">Blepharisma stoltei</name>
    <dbReference type="NCBI Taxonomy" id="1481888"/>
    <lineage>
        <taxon>Eukaryota</taxon>
        <taxon>Sar</taxon>
        <taxon>Alveolata</taxon>
        <taxon>Ciliophora</taxon>
        <taxon>Postciliodesmatophora</taxon>
        <taxon>Heterotrichea</taxon>
        <taxon>Heterotrichida</taxon>
        <taxon>Blepharismidae</taxon>
        <taxon>Blepharisma</taxon>
    </lineage>
</organism>
<evidence type="ECO:0000313" key="2">
    <source>
        <dbReference type="EMBL" id="CAG9322286.1"/>
    </source>
</evidence>